<proteinExistence type="predicted"/>
<dbReference type="EMBL" id="CP003179">
    <property type="protein sequence ID" value="AEW04608.1"/>
    <property type="molecule type" value="Genomic_DNA"/>
</dbReference>
<dbReference type="KEGG" id="sap:Sulac_1108"/>
<dbReference type="AlphaFoldDB" id="G8TU17"/>
<dbReference type="PATRIC" id="fig|679936.5.peg.1168"/>
<dbReference type="Proteomes" id="UP000005439">
    <property type="component" value="Chromosome"/>
</dbReference>
<evidence type="ECO:0000313" key="1">
    <source>
        <dbReference type="EMBL" id="AEW04608.1"/>
    </source>
</evidence>
<sequence length="131" mass="14693">MAKRRDYVIWMSPYLREVINQAAQAAGTTAHLWATDALRRVLWIAVRPSSAALARAAESFEADAKIAVISPNLTRAEWDRHASWARQRGIPVAWHLRQVLAWAARHPDAIPRPDTQIFVPLQVARHGGQSS</sequence>
<keyword evidence="2" id="KW-1185">Reference proteome</keyword>
<dbReference type="STRING" id="679936.Sulac_1108"/>
<accession>G8TU17</accession>
<name>G8TU17_SULAD</name>
<protein>
    <submittedName>
        <fullName evidence="1">Uncharacterized protein</fullName>
    </submittedName>
</protein>
<reference evidence="1 2" key="2">
    <citation type="journal article" date="2012" name="Stand. Genomic Sci.">
        <title>Complete genome sequence of the moderately thermophilic mineral-sulfide-oxidizing firmicute Sulfobacillus acidophilus type strain (NAL(T)).</title>
        <authorList>
            <person name="Anderson I."/>
            <person name="Chertkov O."/>
            <person name="Chen A."/>
            <person name="Saunders E."/>
            <person name="Lapidus A."/>
            <person name="Nolan M."/>
            <person name="Lucas S."/>
            <person name="Hammon N."/>
            <person name="Deshpande S."/>
            <person name="Cheng J.F."/>
            <person name="Han C."/>
            <person name="Tapia R."/>
            <person name="Goodwin L.A."/>
            <person name="Pitluck S."/>
            <person name="Liolios K."/>
            <person name="Pagani I."/>
            <person name="Ivanova N."/>
            <person name="Mikhailova N."/>
            <person name="Pati A."/>
            <person name="Palaniappan K."/>
            <person name="Land M."/>
            <person name="Pan C."/>
            <person name="Rohde M."/>
            <person name="Pukall R."/>
            <person name="Goker M."/>
            <person name="Detter J.C."/>
            <person name="Woyke T."/>
            <person name="Bristow J."/>
            <person name="Eisen J.A."/>
            <person name="Markowitz V."/>
            <person name="Hugenholtz P."/>
            <person name="Kyrpides N.C."/>
            <person name="Klenk H.P."/>
            <person name="Mavromatis K."/>
        </authorList>
    </citation>
    <scope>NUCLEOTIDE SEQUENCE [LARGE SCALE GENOMIC DNA]</scope>
    <source>
        <strain evidence="2">ATCC 700253 / DSM 10332 / NAL</strain>
    </source>
</reference>
<organism evidence="1 2">
    <name type="scientific">Sulfobacillus acidophilus (strain ATCC 700253 / DSM 10332 / NAL)</name>
    <dbReference type="NCBI Taxonomy" id="679936"/>
    <lineage>
        <taxon>Bacteria</taxon>
        <taxon>Bacillati</taxon>
        <taxon>Bacillota</taxon>
        <taxon>Clostridia</taxon>
        <taxon>Eubacteriales</taxon>
        <taxon>Clostridiales Family XVII. Incertae Sedis</taxon>
        <taxon>Sulfobacillus</taxon>
    </lineage>
</organism>
<dbReference type="HOGENOM" id="CLU_1926489_0_0_9"/>
<reference evidence="2" key="1">
    <citation type="submission" date="2011-12" db="EMBL/GenBank/DDBJ databases">
        <title>The complete genome of chromosome of Sulfobacillus acidophilus DSM 10332.</title>
        <authorList>
            <person name="Lucas S."/>
            <person name="Han J."/>
            <person name="Lapidus A."/>
            <person name="Bruce D."/>
            <person name="Goodwin L."/>
            <person name="Pitluck S."/>
            <person name="Peters L."/>
            <person name="Kyrpides N."/>
            <person name="Mavromatis K."/>
            <person name="Ivanova N."/>
            <person name="Mikhailova N."/>
            <person name="Chertkov O."/>
            <person name="Saunders E."/>
            <person name="Detter J.C."/>
            <person name="Tapia R."/>
            <person name="Han C."/>
            <person name="Land M."/>
            <person name="Hauser L."/>
            <person name="Markowitz V."/>
            <person name="Cheng J.-F."/>
            <person name="Hugenholtz P."/>
            <person name="Woyke T."/>
            <person name="Wu D."/>
            <person name="Pukall R."/>
            <person name="Gehrich-Schroeter G."/>
            <person name="Schneider S."/>
            <person name="Klenk H.-P."/>
            <person name="Eisen J.A."/>
        </authorList>
    </citation>
    <scope>NUCLEOTIDE SEQUENCE [LARGE SCALE GENOMIC DNA]</scope>
    <source>
        <strain evidence="2">ATCC 700253 / DSM 10332 / NAL</strain>
    </source>
</reference>
<gene>
    <name evidence="1" type="ordered locus">Sulac_1108</name>
</gene>
<evidence type="ECO:0000313" key="2">
    <source>
        <dbReference type="Proteomes" id="UP000005439"/>
    </source>
</evidence>